<accession>A0A7G9QPH4</accession>
<dbReference type="AlphaFoldDB" id="A0A7G9QPH4"/>
<feature type="signal peptide" evidence="1">
    <location>
        <begin position="1"/>
        <end position="23"/>
    </location>
</feature>
<dbReference type="KEGG" id="tbv:H9L17_08315"/>
<feature type="chain" id="PRO_5028959090" evidence="1">
    <location>
        <begin position="24"/>
        <end position="226"/>
    </location>
</feature>
<evidence type="ECO:0000256" key="1">
    <source>
        <dbReference type="SAM" id="SignalP"/>
    </source>
</evidence>
<dbReference type="EMBL" id="CP060711">
    <property type="protein sequence ID" value="QNN45249.1"/>
    <property type="molecule type" value="Genomic_DNA"/>
</dbReference>
<name>A0A7G9QPH4_9GAMM</name>
<keyword evidence="3" id="KW-1185">Reference proteome</keyword>
<dbReference type="Proteomes" id="UP000515977">
    <property type="component" value="Chromosome"/>
</dbReference>
<protein>
    <submittedName>
        <fullName evidence="2">Uncharacterized protein</fullName>
    </submittedName>
</protein>
<evidence type="ECO:0000313" key="3">
    <source>
        <dbReference type="Proteomes" id="UP000515977"/>
    </source>
</evidence>
<keyword evidence="1" id="KW-0732">Signal</keyword>
<dbReference type="RefSeq" id="WP_187569016.1">
    <property type="nucleotide sequence ID" value="NZ_CP060711.1"/>
</dbReference>
<reference evidence="2 3" key="1">
    <citation type="submission" date="2020-08" db="EMBL/GenBank/DDBJ databases">
        <title>Genome sequence of Thermomonas brevis KACC 16975T.</title>
        <authorList>
            <person name="Hyun D.-W."/>
            <person name="Bae J.-W."/>
        </authorList>
    </citation>
    <scope>NUCLEOTIDE SEQUENCE [LARGE SCALE GENOMIC DNA]</scope>
    <source>
        <strain evidence="2 3">KACC 16975</strain>
    </source>
</reference>
<proteinExistence type="predicted"/>
<gene>
    <name evidence="2" type="ORF">H9L17_08315</name>
</gene>
<sequence>MSAARLVTTLALLLSAAMAPANAVDWPSVPVPQGARGERVSDHMIYNGLSMSASRFTVDQPIARVRAFYLRQWKDQVADTPMPHGRSVLGHLSGGRYYVTVELTPVGDSTEGQIGVMRLPDRDLSRQVLGKGFERMPQTQVAEDIVYMDTPQRVRSLRLSNAYSPFQNERFYTRRLAAQGYAKTPADTPCAAASDLCQVRYTRGERRITVTAIRARAGSEIVAVLE</sequence>
<evidence type="ECO:0000313" key="2">
    <source>
        <dbReference type="EMBL" id="QNN45249.1"/>
    </source>
</evidence>
<organism evidence="2 3">
    <name type="scientific">Thermomonas brevis</name>
    <dbReference type="NCBI Taxonomy" id="215691"/>
    <lineage>
        <taxon>Bacteria</taxon>
        <taxon>Pseudomonadati</taxon>
        <taxon>Pseudomonadota</taxon>
        <taxon>Gammaproteobacteria</taxon>
        <taxon>Lysobacterales</taxon>
        <taxon>Lysobacteraceae</taxon>
        <taxon>Thermomonas</taxon>
    </lineage>
</organism>